<sequence>MTGTRRRRTGAEADGGERAFLAGYDARRYPHPSLTTDVVLVSAAEGTLHTLVVRRGDHPDKGKWALPGGFVRLEEGLDAAAARVLADKAGLEGVFLEQLYTFGEPGRDPRTRVVTVAYYALVDHGRFLEASRRSSDVVVARIEVPWDGETGGPVALAGPDGGALPLAFDHAEIVGMAVKRLRGKLDYTPVGFQLLPAAFTLLELQRVHETVLGRPLNKDSFRRRMLASGELEATGRSEREVDHRPAELYRFARRRAI</sequence>
<accession>A0ABM7WV09</accession>
<dbReference type="Gene3D" id="3.90.79.10">
    <property type="entry name" value="Nucleoside Triphosphate Pyrophosphohydrolase"/>
    <property type="match status" value="1"/>
</dbReference>
<feature type="domain" description="NrtR DNA-binding winged helix" evidence="2">
    <location>
        <begin position="191"/>
        <end position="251"/>
    </location>
</feature>
<reference evidence="4" key="1">
    <citation type="journal article" date="2022" name="Int. J. Syst. Evol. Microbiol.">
        <title>Anaeromyxobacter oryzae sp. nov., Anaeromyxobacter diazotrophicus sp. nov. and Anaeromyxobacter paludicola sp. nov., isolated from paddy soils.</title>
        <authorList>
            <person name="Itoh H."/>
            <person name="Xu Z."/>
            <person name="Mise K."/>
            <person name="Masuda Y."/>
            <person name="Ushijima N."/>
            <person name="Hayakawa C."/>
            <person name="Shiratori Y."/>
            <person name="Senoo K."/>
        </authorList>
    </citation>
    <scope>NUCLEOTIDE SEQUENCE [LARGE SCALE GENOMIC DNA]</scope>
    <source>
        <strain evidence="4">Red232</strain>
    </source>
</reference>
<evidence type="ECO:0000313" key="4">
    <source>
        <dbReference type="Proteomes" id="UP001162891"/>
    </source>
</evidence>
<dbReference type="CDD" id="cd18873">
    <property type="entry name" value="NUDIX_NadM_like"/>
    <property type="match status" value="1"/>
</dbReference>
<gene>
    <name evidence="3" type="ORF">AMOR_22920</name>
</gene>
<dbReference type="SUPFAM" id="SSF46785">
    <property type="entry name" value="Winged helix' DNA-binding domain"/>
    <property type="match status" value="1"/>
</dbReference>
<proteinExistence type="predicted"/>
<dbReference type="EMBL" id="AP025591">
    <property type="protein sequence ID" value="BDG03296.1"/>
    <property type="molecule type" value="Genomic_DNA"/>
</dbReference>
<dbReference type="Pfam" id="PF00293">
    <property type="entry name" value="NUDIX"/>
    <property type="match status" value="1"/>
</dbReference>
<dbReference type="PANTHER" id="PTHR43736">
    <property type="entry name" value="ADP-RIBOSE PYROPHOSPHATASE"/>
    <property type="match status" value="1"/>
</dbReference>
<protein>
    <submittedName>
        <fullName evidence="3">NUDIX hydrolase</fullName>
    </submittedName>
</protein>
<dbReference type="Gene3D" id="1.10.10.10">
    <property type="entry name" value="Winged helix-like DNA-binding domain superfamily/Winged helix DNA-binding domain"/>
    <property type="match status" value="1"/>
</dbReference>
<name>A0ABM7WV09_9BACT</name>
<dbReference type="InterPro" id="IPR054105">
    <property type="entry name" value="WHD_NrtR"/>
</dbReference>
<dbReference type="SUPFAM" id="SSF55811">
    <property type="entry name" value="Nudix"/>
    <property type="match status" value="1"/>
</dbReference>
<dbReference type="Pfam" id="PF21906">
    <property type="entry name" value="WHD_NrtR"/>
    <property type="match status" value="1"/>
</dbReference>
<dbReference type="InterPro" id="IPR036390">
    <property type="entry name" value="WH_DNA-bd_sf"/>
</dbReference>
<keyword evidence="3" id="KW-0378">Hydrolase</keyword>
<dbReference type="InterPro" id="IPR015797">
    <property type="entry name" value="NUDIX_hydrolase-like_dom_sf"/>
</dbReference>
<keyword evidence="4" id="KW-1185">Reference proteome</keyword>
<dbReference type="InterPro" id="IPR036388">
    <property type="entry name" value="WH-like_DNA-bd_sf"/>
</dbReference>
<evidence type="ECO:0000259" key="2">
    <source>
        <dbReference type="Pfam" id="PF21906"/>
    </source>
</evidence>
<feature type="domain" description="Nudix hydrolase" evidence="1">
    <location>
        <begin position="38"/>
        <end position="126"/>
    </location>
</feature>
<organism evidence="3 4">
    <name type="scientific">Anaeromyxobacter oryzae</name>
    <dbReference type="NCBI Taxonomy" id="2918170"/>
    <lineage>
        <taxon>Bacteria</taxon>
        <taxon>Pseudomonadati</taxon>
        <taxon>Myxococcota</taxon>
        <taxon>Myxococcia</taxon>
        <taxon>Myxococcales</taxon>
        <taxon>Cystobacterineae</taxon>
        <taxon>Anaeromyxobacteraceae</taxon>
        <taxon>Anaeromyxobacter</taxon>
    </lineage>
</organism>
<dbReference type="Proteomes" id="UP001162891">
    <property type="component" value="Chromosome"/>
</dbReference>
<dbReference type="GO" id="GO:0016787">
    <property type="term" value="F:hydrolase activity"/>
    <property type="evidence" value="ECO:0007669"/>
    <property type="project" value="UniProtKB-KW"/>
</dbReference>
<dbReference type="InterPro" id="IPR000086">
    <property type="entry name" value="NUDIX_hydrolase_dom"/>
</dbReference>
<dbReference type="PANTHER" id="PTHR43736:SF4">
    <property type="entry name" value="SLR1690 PROTEIN"/>
    <property type="match status" value="1"/>
</dbReference>
<dbReference type="RefSeq" id="WP_248361181.1">
    <property type="nucleotide sequence ID" value="NZ_AP025591.1"/>
</dbReference>
<evidence type="ECO:0000313" key="3">
    <source>
        <dbReference type="EMBL" id="BDG03296.1"/>
    </source>
</evidence>
<evidence type="ECO:0000259" key="1">
    <source>
        <dbReference type="Pfam" id="PF00293"/>
    </source>
</evidence>